<comment type="caution">
    <text evidence="13">The sequence shown here is derived from an EMBL/GenBank/DDBJ whole genome shotgun (WGS) entry which is preliminary data.</text>
</comment>
<dbReference type="EMBL" id="CALNXJ010000013">
    <property type="protein sequence ID" value="CAH3111884.1"/>
    <property type="molecule type" value="Genomic_DNA"/>
</dbReference>
<dbReference type="Pfam" id="PF23089">
    <property type="entry name" value="ELAPOR1_C"/>
    <property type="match status" value="1"/>
</dbReference>
<dbReference type="PANTHER" id="PTHR22727:SF15">
    <property type="entry name" value="MRH DOMAIN-CONTAINING PROTEIN"/>
    <property type="match status" value="1"/>
</dbReference>
<dbReference type="PROSITE" id="PS51914">
    <property type="entry name" value="MRH"/>
    <property type="match status" value="1"/>
</dbReference>
<keyword evidence="9" id="KW-0325">Glycoprotein</keyword>
<keyword evidence="3" id="KW-1003">Cell membrane</keyword>
<evidence type="ECO:0000256" key="8">
    <source>
        <dbReference type="ARBA" id="ARBA00023157"/>
    </source>
</evidence>
<dbReference type="Pfam" id="PF23087">
    <property type="entry name" value="MRH_ELAPOR1_9th"/>
    <property type="match status" value="1"/>
</dbReference>
<keyword evidence="5 11" id="KW-0732">Signal</keyword>
<dbReference type="InterPro" id="IPR056607">
    <property type="entry name" value="Elapor1/2_MRH"/>
</dbReference>
<evidence type="ECO:0000256" key="4">
    <source>
        <dbReference type="ARBA" id="ARBA00022692"/>
    </source>
</evidence>
<reference evidence="13 14" key="1">
    <citation type="submission" date="2022-05" db="EMBL/GenBank/DDBJ databases">
        <authorList>
            <consortium name="Genoscope - CEA"/>
            <person name="William W."/>
        </authorList>
    </citation>
    <scope>NUCLEOTIDE SEQUENCE [LARGE SCALE GENOMIC DNA]</scope>
</reference>
<dbReference type="InterPro" id="IPR009011">
    <property type="entry name" value="Man6P_isomerase_rcpt-bd_dom_sf"/>
</dbReference>
<keyword evidence="8" id="KW-1015">Disulfide bond</keyword>
<feature type="transmembrane region" description="Helical" evidence="10">
    <location>
        <begin position="902"/>
        <end position="924"/>
    </location>
</feature>
<keyword evidence="7 10" id="KW-0472">Membrane</keyword>
<evidence type="ECO:0000256" key="1">
    <source>
        <dbReference type="ARBA" id="ARBA00004251"/>
    </source>
</evidence>
<dbReference type="InterPro" id="IPR056608">
    <property type="entry name" value="Elapor1/2_GBD"/>
</dbReference>
<accession>A0AAU9WBW1</accession>
<evidence type="ECO:0000256" key="11">
    <source>
        <dbReference type="SAM" id="SignalP"/>
    </source>
</evidence>
<organism evidence="13 14">
    <name type="scientific">Pocillopora meandrina</name>
    <dbReference type="NCBI Taxonomy" id="46732"/>
    <lineage>
        <taxon>Eukaryota</taxon>
        <taxon>Metazoa</taxon>
        <taxon>Cnidaria</taxon>
        <taxon>Anthozoa</taxon>
        <taxon>Hexacorallia</taxon>
        <taxon>Scleractinia</taxon>
        <taxon>Astrocoeniina</taxon>
        <taxon>Pocilloporidae</taxon>
        <taxon>Pocillopora</taxon>
    </lineage>
</organism>
<dbReference type="InterPro" id="IPR009030">
    <property type="entry name" value="Growth_fac_rcpt_cys_sf"/>
</dbReference>
<evidence type="ECO:0000313" key="14">
    <source>
        <dbReference type="Proteomes" id="UP001159428"/>
    </source>
</evidence>
<evidence type="ECO:0000259" key="12">
    <source>
        <dbReference type="PROSITE" id="PS51914"/>
    </source>
</evidence>
<dbReference type="SUPFAM" id="SSF50911">
    <property type="entry name" value="Mannose 6-phosphate receptor domain"/>
    <property type="match status" value="1"/>
</dbReference>
<dbReference type="InterPro" id="IPR056609">
    <property type="entry name" value="Elapor1-like_3rd"/>
</dbReference>
<evidence type="ECO:0000313" key="13">
    <source>
        <dbReference type="EMBL" id="CAH3111884.1"/>
    </source>
</evidence>
<feature type="domain" description="MRH" evidence="12">
    <location>
        <begin position="652"/>
        <end position="842"/>
    </location>
</feature>
<name>A0AAU9WBW1_9CNID</name>
<sequence>MKSRYMLLLVSLAILPLYLHGEKCTQDQITYDFTECDSAEGRWRVAVPKKDGGCTVEGEVPVRQKGCSFTCDPGHYVDVTSKTLECKACAKGTYSVGGGVRFSDWDKLPTGFESRTVDEHYQEYGYDNEYFKEASGANCSKTGWLPSGDSIMSPEDECTSELSYAVTLERDGHVQFDYYYTDDIYTVFRVFVRNDQCKVSSLDKEDKFPPRTTNSEWGTTKINLKAGRNVINWQVTAITYGSHDRREPVYIRSIEIQGVSYTSECTPCEAGYYNSEEAQGSCKMCPANTFSAPGATECSKCNELTEYAARGARNCTLRKPCTEQDYYDIRTACDSEHKTQVKYMWIEPKICRDDVDGAKKLPASGVKEDCPPCNPGMHLNGTGESSSCVFCPVNEFSDGKAECKKCPVSTEPVYGHHLTWWHSVPENLRATCFSMSDRGCTTKQGWQPRGNYLDSGINQADDVYMTLKLPVGGFGSPEGLKNPKRGQFGVVEFVFELICDGECTFKFKEKPQSKTTNVIQTWTGRNGKQKYSYIISSQRETQFIWTFQKQSSYSFSDDQLSYTYGGDRVKIYSITVNNTIDGGADHCRSCPVSSGSGCISCPKGNYVDTEKHKCVPCRIGTYLNTNDPYGSKACVKCGPGLTSEAGSTMCHSDCFYTSIKHMRQFNFTGLQGPQSVATGPSFTKRGFRYYHLFNLNLCGHPYKMAKCHNNISLSTGKSEAYNLTSPVCRMTVVPDPVLMTTQTLSIADRLEGIYEDIADNKTNETSVFAGKEVKNTSTFFLFKFHGDKPTQACPNGRSVWTTVLCDPKVGKGSFELPSKCPDGTCDGCRFEILWRTPRACPTCSQFDYRKVISSCESGKKKTTYMWKEPRVCQGGVPLPAERETKCSIFEQSVGSAMRDFKIVIAVVAALVVLMICAVFGLWYNNRKLTYKYHRLVNKSGDNSGELPGVERCVVDDDEEDEEEVHFKVGKDRGKKILKKIKDMASGGKKKEKVTFDDEDDEYFESVHLEPGKDALVGDFQ</sequence>
<evidence type="ECO:0000256" key="3">
    <source>
        <dbReference type="ARBA" id="ARBA00022475"/>
    </source>
</evidence>
<dbReference type="Pfam" id="PF23031">
    <property type="entry name" value="GBD_ELAPOR1"/>
    <property type="match status" value="1"/>
</dbReference>
<evidence type="ECO:0000256" key="10">
    <source>
        <dbReference type="SAM" id="Phobius"/>
    </source>
</evidence>
<gene>
    <name evidence="13" type="ORF">PMEA_00005148</name>
</gene>
<evidence type="ECO:0000256" key="7">
    <source>
        <dbReference type="ARBA" id="ARBA00023136"/>
    </source>
</evidence>
<keyword evidence="4 10" id="KW-0812">Transmembrane</keyword>
<dbReference type="InterPro" id="IPR056610">
    <property type="entry name" value="Elapor1/2_TNFR-like"/>
</dbReference>
<dbReference type="SMART" id="SM01411">
    <property type="entry name" value="Ephrin_rec_like"/>
    <property type="match status" value="4"/>
</dbReference>
<dbReference type="Pfam" id="PF07699">
    <property type="entry name" value="Ephrin_rec_like"/>
    <property type="match status" value="1"/>
</dbReference>
<dbReference type="InterPro" id="IPR039181">
    <property type="entry name" value="Elapor1/2"/>
</dbReference>
<keyword evidence="6 10" id="KW-1133">Transmembrane helix</keyword>
<evidence type="ECO:0000256" key="2">
    <source>
        <dbReference type="ARBA" id="ARBA00007627"/>
    </source>
</evidence>
<proteinExistence type="inferred from homology"/>
<dbReference type="InterPro" id="IPR044865">
    <property type="entry name" value="MRH_dom"/>
</dbReference>
<dbReference type="InterPro" id="IPR011641">
    <property type="entry name" value="Tyr-kin_ephrin_A/B_rcpt-like"/>
</dbReference>
<comment type="subcellular location">
    <subcellularLocation>
        <location evidence="1">Cell membrane</location>
        <topology evidence="1">Single-pass type I membrane protein</topology>
    </subcellularLocation>
</comment>
<comment type="similarity">
    <text evidence="2">Belongs to the ELAPOR family.</text>
</comment>
<feature type="signal peptide" evidence="11">
    <location>
        <begin position="1"/>
        <end position="21"/>
    </location>
</feature>
<dbReference type="PANTHER" id="PTHR22727">
    <property type="entry name" value="PROTEIN CBG13728"/>
    <property type="match status" value="1"/>
</dbReference>
<dbReference type="Gene3D" id="2.10.50.10">
    <property type="entry name" value="Tumor Necrosis Factor Receptor, subunit A, domain 2"/>
    <property type="match status" value="1"/>
</dbReference>
<evidence type="ECO:0000256" key="6">
    <source>
        <dbReference type="ARBA" id="ARBA00022989"/>
    </source>
</evidence>
<protein>
    <recommendedName>
        <fullName evidence="12">MRH domain-containing protein</fullName>
    </recommendedName>
</protein>
<evidence type="ECO:0000256" key="5">
    <source>
        <dbReference type="ARBA" id="ARBA00022729"/>
    </source>
</evidence>
<dbReference type="GO" id="GO:0005886">
    <property type="term" value="C:plasma membrane"/>
    <property type="evidence" value="ECO:0007669"/>
    <property type="project" value="UniProtKB-SubCell"/>
</dbReference>
<dbReference type="Pfam" id="PF23091">
    <property type="entry name" value="TNFR_ELAPOR1_6th"/>
    <property type="match status" value="1"/>
</dbReference>
<keyword evidence="14" id="KW-1185">Reference proteome</keyword>
<evidence type="ECO:0000256" key="9">
    <source>
        <dbReference type="ARBA" id="ARBA00023180"/>
    </source>
</evidence>
<feature type="chain" id="PRO_5043336695" description="MRH domain-containing protein" evidence="11">
    <location>
        <begin position="22"/>
        <end position="1020"/>
    </location>
</feature>
<dbReference type="Pfam" id="PF23032">
    <property type="entry name" value="GBD_ELAPOR1-like_3rd"/>
    <property type="match status" value="1"/>
</dbReference>
<dbReference type="AlphaFoldDB" id="A0AAU9WBW1"/>
<dbReference type="SUPFAM" id="SSF57184">
    <property type="entry name" value="Growth factor receptor domain"/>
    <property type="match status" value="1"/>
</dbReference>
<dbReference type="InterPro" id="IPR056606">
    <property type="entry name" value="Elapor1/2_C"/>
</dbReference>
<dbReference type="Proteomes" id="UP001159428">
    <property type="component" value="Unassembled WGS sequence"/>
</dbReference>